<organism evidence="1 2">
    <name type="scientific">Liparis tanakae</name>
    <name type="common">Tanaka's snailfish</name>
    <dbReference type="NCBI Taxonomy" id="230148"/>
    <lineage>
        <taxon>Eukaryota</taxon>
        <taxon>Metazoa</taxon>
        <taxon>Chordata</taxon>
        <taxon>Craniata</taxon>
        <taxon>Vertebrata</taxon>
        <taxon>Euteleostomi</taxon>
        <taxon>Actinopterygii</taxon>
        <taxon>Neopterygii</taxon>
        <taxon>Teleostei</taxon>
        <taxon>Neoteleostei</taxon>
        <taxon>Acanthomorphata</taxon>
        <taxon>Eupercaria</taxon>
        <taxon>Perciformes</taxon>
        <taxon>Cottioidei</taxon>
        <taxon>Cottales</taxon>
        <taxon>Liparidae</taxon>
        <taxon>Liparis</taxon>
    </lineage>
</organism>
<evidence type="ECO:0000313" key="1">
    <source>
        <dbReference type="EMBL" id="TNN35480.1"/>
    </source>
</evidence>
<dbReference type="AlphaFoldDB" id="A0A4Z2F3M3"/>
<accession>A0A4Z2F3M3</accession>
<dbReference type="Proteomes" id="UP000314294">
    <property type="component" value="Unassembled WGS sequence"/>
</dbReference>
<comment type="caution">
    <text evidence="1">The sequence shown here is derived from an EMBL/GenBank/DDBJ whole genome shotgun (WGS) entry which is preliminary data.</text>
</comment>
<dbReference type="EMBL" id="SRLO01001761">
    <property type="protein sequence ID" value="TNN35480.1"/>
    <property type="molecule type" value="Genomic_DNA"/>
</dbReference>
<name>A0A4Z2F3M3_9TELE</name>
<gene>
    <name evidence="1" type="ORF">EYF80_054351</name>
</gene>
<sequence>MCVAEAPVLRQDLPLAAAQVLGGQAPQHGPEVLRLRLVVLLEAQRSAHPGVLLTAHLILKGSIQSVHKRSALMIMSTRMTWFPLAATSRHLFPC</sequence>
<protein>
    <submittedName>
        <fullName evidence="1">Uncharacterized protein</fullName>
    </submittedName>
</protein>
<proteinExistence type="predicted"/>
<evidence type="ECO:0000313" key="2">
    <source>
        <dbReference type="Proteomes" id="UP000314294"/>
    </source>
</evidence>
<reference evidence="1 2" key="1">
    <citation type="submission" date="2019-03" db="EMBL/GenBank/DDBJ databases">
        <title>First draft genome of Liparis tanakae, snailfish: a comprehensive survey of snailfish specific genes.</title>
        <authorList>
            <person name="Kim W."/>
            <person name="Song I."/>
            <person name="Jeong J.-H."/>
            <person name="Kim D."/>
            <person name="Kim S."/>
            <person name="Ryu S."/>
            <person name="Song J.Y."/>
            <person name="Lee S.K."/>
        </authorList>
    </citation>
    <scope>NUCLEOTIDE SEQUENCE [LARGE SCALE GENOMIC DNA]</scope>
    <source>
        <tissue evidence="1">Muscle</tissue>
    </source>
</reference>
<keyword evidence="2" id="KW-1185">Reference proteome</keyword>